<dbReference type="InterPro" id="IPR000760">
    <property type="entry name" value="Inositol_monophosphatase-like"/>
</dbReference>
<name>A0ABS1L7U8_9ACTN</name>
<dbReference type="PRINTS" id="PR00377">
    <property type="entry name" value="IMPHPHTASES"/>
</dbReference>
<proteinExistence type="predicted"/>
<dbReference type="Pfam" id="PF00459">
    <property type="entry name" value="Inositol_P"/>
    <property type="match status" value="1"/>
</dbReference>
<sequence length="253" mass="26422">MTTSDLDVALAAARAGAAVLDEMFGTDLAREHKTSTDFATAADRSAEQAILDVVRAARPDDGFEGEELGAVAAGRRTWLVDPLCGTVNFAAASPSFCVNVALLDGDVTTTAVVVHPPTGETYWADDGRFGTYGLESAPPPNRLVDINADGPLDRPFVGAQLAADPALRATFNPRVESTTLALAWVAAGRRLAYVTDGRCERNVHFAAGIALCEAAGVVITDFDGAPVHTGPGVVAARDAESHATLLELVARHR</sequence>
<organism evidence="1 2">
    <name type="scientific">Nocardioides baculatus</name>
    <dbReference type="NCBI Taxonomy" id="2801337"/>
    <lineage>
        <taxon>Bacteria</taxon>
        <taxon>Bacillati</taxon>
        <taxon>Actinomycetota</taxon>
        <taxon>Actinomycetes</taxon>
        <taxon>Propionibacteriales</taxon>
        <taxon>Nocardioidaceae</taxon>
        <taxon>Nocardioides</taxon>
    </lineage>
</organism>
<dbReference type="PANTHER" id="PTHR20854:SF4">
    <property type="entry name" value="INOSITOL-1-MONOPHOSPHATASE-RELATED"/>
    <property type="match status" value="1"/>
</dbReference>
<dbReference type="Gene3D" id="3.30.540.10">
    <property type="entry name" value="Fructose-1,6-Bisphosphatase, subunit A, domain 1"/>
    <property type="match status" value="1"/>
</dbReference>
<gene>
    <name evidence="1" type="ORF">JI751_08745</name>
</gene>
<dbReference type="EMBL" id="JAERSG010000002">
    <property type="protein sequence ID" value="MBL0747695.1"/>
    <property type="molecule type" value="Genomic_DNA"/>
</dbReference>
<evidence type="ECO:0000313" key="1">
    <source>
        <dbReference type="EMBL" id="MBL0747695.1"/>
    </source>
</evidence>
<dbReference type="PANTHER" id="PTHR20854">
    <property type="entry name" value="INOSITOL MONOPHOSPHATASE"/>
    <property type="match status" value="1"/>
</dbReference>
<accession>A0ABS1L7U8</accession>
<keyword evidence="2" id="KW-1185">Reference proteome</keyword>
<dbReference type="Proteomes" id="UP000636918">
    <property type="component" value="Unassembled WGS sequence"/>
</dbReference>
<dbReference type="Gene3D" id="3.40.190.80">
    <property type="match status" value="1"/>
</dbReference>
<comment type="caution">
    <text evidence="1">The sequence shown here is derived from an EMBL/GenBank/DDBJ whole genome shotgun (WGS) entry which is preliminary data.</text>
</comment>
<reference evidence="1 2" key="1">
    <citation type="submission" date="2021-01" db="EMBL/GenBank/DDBJ databases">
        <title>Genome seq and assembly of Nocardiodes sp. G10.</title>
        <authorList>
            <person name="Chhetri G."/>
        </authorList>
    </citation>
    <scope>NUCLEOTIDE SEQUENCE [LARGE SCALE GENOMIC DNA]</scope>
    <source>
        <strain evidence="1 2">G10</strain>
    </source>
</reference>
<dbReference type="RefSeq" id="WP_201935526.1">
    <property type="nucleotide sequence ID" value="NZ_JAERSG010000002.1"/>
</dbReference>
<evidence type="ECO:0000313" key="2">
    <source>
        <dbReference type="Proteomes" id="UP000636918"/>
    </source>
</evidence>
<dbReference type="CDD" id="cd01637">
    <property type="entry name" value="IMPase_like"/>
    <property type="match status" value="1"/>
</dbReference>
<dbReference type="SUPFAM" id="SSF56655">
    <property type="entry name" value="Carbohydrate phosphatase"/>
    <property type="match status" value="1"/>
</dbReference>
<protein>
    <submittedName>
        <fullName evidence="1">Inositol monophosphatase family protein</fullName>
    </submittedName>
</protein>